<evidence type="ECO:0000313" key="2">
    <source>
        <dbReference type="EMBL" id="RVW70954.1"/>
    </source>
</evidence>
<protein>
    <recommendedName>
        <fullName evidence="4">Disease resistance protein</fullName>
    </recommendedName>
</protein>
<proteinExistence type="predicted"/>
<dbReference type="Proteomes" id="UP000288805">
    <property type="component" value="Unassembled WGS sequence"/>
</dbReference>
<evidence type="ECO:0000256" key="1">
    <source>
        <dbReference type="SAM" id="SignalP"/>
    </source>
</evidence>
<reference evidence="2 3" key="1">
    <citation type="journal article" date="2018" name="PLoS Genet.">
        <title>Population sequencing reveals clonal diversity and ancestral inbreeding in the grapevine cultivar Chardonnay.</title>
        <authorList>
            <person name="Roach M.J."/>
            <person name="Johnson D.L."/>
            <person name="Bohlmann J."/>
            <person name="van Vuuren H.J."/>
            <person name="Jones S.J."/>
            <person name="Pretorius I.S."/>
            <person name="Schmidt S.A."/>
            <person name="Borneman A.R."/>
        </authorList>
    </citation>
    <scope>NUCLEOTIDE SEQUENCE [LARGE SCALE GENOMIC DNA]</scope>
    <source>
        <strain evidence="3">cv. Chardonnay</strain>
        <tissue evidence="2">Leaf</tissue>
    </source>
</reference>
<feature type="chain" id="PRO_5019356836" description="Disease resistance protein" evidence="1">
    <location>
        <begin position="24"/>
        <end position="216"/>
    </location>
</feature>
<sequence length="216" mass="23890">MLFWQCFCMLFNLESLSISISEGEPTSLRSLKIRGFHNLEYIELPALDLACYEIFQCPKLKLLAHTDKLKLGQGIHKLICSTNMINPHLVSRDLIANKMKVNSNVLHPGMEDGVGAEIGSTNVVTINGSCSRDNNTKFEKMLDPIQFSSSSRNGSIFCLRGRAGNSLLLFGIPRDGFGTKKNNISGSGCSVIFITSLVIAGKAWRVWVVVGRRKRP</sequence>
<accession>A0A438GFG4</accession>
<name>A0A438GFG4_VITVI</name>
<dbReference type="EMBL" id="QGNW01000450">
    <property type="protein sequence ID" value="RVW70954.1"/>
    <property type="molecule type" value="Genomic_DNA"/>
</dbReference>
<keyword evidence="1" id="KW-0732">Signal</keyword>
<evidence type="ECO:0008006" key="4">
    <source>
        <dbReference type="Google" id="ProtNLM"/>
    </source>
</evidence>
<organism evidence="2 3">
    <name type="scientific">Vitis vinifera</name>
    <name type="common">Grape</name>
    <dbReference type="NCBI Taxonomy" id="29760"/>
    <lineage>
        <taxon>Eukaryota</taxon>
        <taxon>Viridiplantae</taxon>
        <taxon>Streptophyta</taxon>
        <taxon>Embryophyta</taxon>
        <taxon>Tracheophyta</taxon>
        <taxon>Spermatophyta</taxon>
        <taxon>Magnoliopsida</taxon>
        <taxon>eudicotyledons</taxon>
        <taxon>Gunneridae</taxon>
        <taxon>Pentapetalae</taxon>
        <taxon>rosids</taxon>
        <taxon>Vitales</taxon>
        <taxon>Vitaceae</taxon>
        <taxon>Viteae</taxon>
        <taxon>Vitis</taxon>
    </lineage>
</organism>
<evidence type="ECO:0000313" key="3">
    <source>
        <dbReference type="Proteomes" id="UP000288805"/>
    </source>
</evidence>
<gene>
    <name evidence="2" type="ORF">CK203_050601</name>
</gene>
<feature type="signal peptide" evidence="1">
    <location>
        <begin position="1"/>
        <end position="23"/>
    </location>
</feature>
<dbReference type="AlphaFoldDB" id="A0A438GFG4"/>
<comment type="caution">
    <text evidence="2">The sequence shown here is derived from an EMBL/GenBank/DDBJ whole genome shotgun (WGS) entry which is preliminary data.</text>
</comment>